<evidence type="ECO:0000313" key="2">
    <source>
        <dbReference type="EMBL" id="MDT0470650.1"/>
    </source>
</evidence>
<evidence type="ECO:0000256" key="1">
    <source>
        <dbReference type="SAM" id="MobiDB-lite"/>
    </source>
</evidence>
<keyword evidence="3" id="KW-1185">Reference proteome</keyword>
<reference evidence="2" key="1">
    <citation type="submission" date="2024-05" db="EMBL/GenBank/DDBJ databases">
        <title>30 novel species of actinomycetes from the DSMZ collection.</title>
        <authorList>
            <person name="Nouioui I."/>
        </authorList>
    </citation>
    <scope>NUCLEOTIDE SEQUENCE</scope>
    <source>
        <strain evidence="2">DSM 41014</strain>
    </source>
</reference>
<protein>
    <submittedName>
        <fullName evidence="2">Acyl-CoA carboxylase epsilon subunit</fullName>
    </submittedName>
</protein>
<feature type="compositionally biased region" description="Pro residues" evidence="1">
    <location>
        <begin position="50"/>
        <end position="63"/>
    </location>
</feature>
<accession>A0ABU2UC40</accession>
<dbReference type="Pfam" id="PF13822">
    <property type="entry name" value="ACC_epsilon"/>
    <property type="match status" value="1"/>
</dbReference>
<proteinExistence type="predicted"/>
<feature type="region of interest" description="Disordered" evidence="1">
    <location>
        <begin position="97"/>
        <end position="142"/>
    </location>
</feature>
<dbReference type="InterPro" id="IPR032716">
    <property type="entry name" value="ACC_epsilon"/>
</dbReference>
<dbReference type="EMBL" id="JAVRFF010000001">
    <property type="protein sequence ID" value="MDT0470650.1"/>
    <property type="molecule type" value="Genomic_DNA"/>
</dbReference>
<organism evidence="2 3">
    <name type="scientific">Streptomyces hintoniae</name>
    <dbReference type="NCBI Taxonomy" id="3075521"/>
    <lineage>
        <taxon>Bacteria</taxon>
        <taxon>Bacillati</taxon>
        <taxon>Actinomycetota</taxon>
        <taxon>Actinomycetes</taxon>
        <taxon>Kitasatosporales</taxon>
        <taxon>Streptomycetaceae</taxon>
        <taxon>Streptomyces</taxon>
    </lineage>
</organism>
<feature type="compositionally biased region" description="Basic residues" evidence="1">
    <location>
        <begin position="133"/>
        <end position="142"/>
    </location>
</feature>
<dbReference type="Proteomes" id="UP001180489">
    <property type="component" value="Unassembled WGS sequence"/>
</dbReference>
<feature type="region of interest" description="Disordered" evidence="1">
    <location>
        <begin position="39"/>
        <end position="68"/>
    </location>
</feature>
<gene>
    <name evidence="2" type="ORF">RM863_00655</name>
</gene>
<evidence type="ECO:0000313" key="3">
    <source>
        <dbReference type="Proteomes" id="UP001180489"/>
    </source>
</evidence>
<feature type="region of interest" description="Disordered" evidence="1">
    <location>
        <begin position="1"/>
        <end position="23"/>
    </location>
</feature>
<feature type="compositionally biased region" description="Low complexity" evidence="1">
    <location>
        <begin position="39"/>
        <end position="49"/>
    </location>
</feature>
<sequence>MPATGLLQHSHAPSTETPDAPVRVTDVVIVVPGLLTVPADDGAGAAPTAAPAPAPVAPAPEPEPLTGLIRVDRGRPTAEELAAVVTVLLARAAAAGAAGALADGRPARPAPRWRRPDRGHGYRTAHSWQAARPPRRARQGAL</sequence>
<dbReference type="RefSeq" id="WP_311633741.1">
    <property type="nucleotide sequence ID" value="NZ_JAVRFF010000001.1"/>
</dbReference>
<name>A0ABU2UC40_9ACTN</name>
<comment type="caution">
    <text evidence="2">The sequence shown here is derived from an EMBL/GenBank/DDBJ whole genome shotgun (WGS) entry which is preliminary data.</text>
</comment>